<dbReference type="InterPro" id="IPR000477">
    <property type="entry name" value="RT_dom"/>
</dbReference>
<dbReference type="InterPro" id="IPR057251">
    <property type="entry name" value="FP_C"/>
</dbReference>
<dbReference type="SUPFAM" id="SSF56672">
    <property type="entry name" value="DNA/RNA polymerases"/>
    <property type="match status" value="2"/>
</dbReference>
<keyword evidence="7" id="KW-0695">RNA-directed DNA polymerase</keyword>
<feature type="coiled-coil region" evidence="8">
    <location>
        <begin position="1291"/>
        <end position="1339"/>
    </location>
</feature>
<dbReference type="CDD" id="cd09274">
    <property type="entry name" value="RNase_HI_RT_Ty3"/>
    <property type="match status" value="1"/>
</dbReference>
<gene>
    <name evidence="12" type="ORF">PARMNEM_LOCUS9822</name>
</gene>
<dbReference type="Pfam" id="PF25298">
    <property type="entry name" value="Baculo_FP_2nd"/>
    <property type="match status" value="1"/>
</dbReference>
<evidence type="ECO:0000256" key="2">
    <source>
        <dbReference type="ARBA" id="ARBA00022679"/>
    </source>
</evidence>
<dbReference type="GO" id="GO:0004519">
    <property type="term" value="F:endonuclease activity"/>
    <property type="evidence" value="ECO:0007669"/>
    <property type="project" value="UniProtKB-KW"/>
</dbReference>
<reference evidence="12 13" key="1">
    <citation type="submission" date="2023-11" db="EMBL/GenBank/DDBJ databases">
        <authorList>
            <person name="Hedman E."/>
            <person name="Englund M."/>
            <person name="Stromberg M."/>
            <person name="Nyberg Akerstrom W."/>
            <person name="Nylinder S."/>
            <person name="Jareborg N."/>
            <person name="Kallberg Y."/>
            <person name="Kronander E."/>
        </authorList>
    </citation>
    <scope>NUCLEOTIDE SEQUENCE [LARGE SCALE GENOMIC DNA]</scope>
</reference>
<dbReference type="FunFam" id="3.10.10.10:FF:000007">
    <property type="entry name" value="Retrovirus-related Pol polyprotein from transposon 17.6-like Protein"/>
    <property type="match status" value="1"/>
</dbReference>
<dbReference type="InterPro" id="IPR012337">
    <property type="entry name" value="RNaseH-like_sf"/>
</dbReference>
<evidence type="ECO:0000256" key="6">
    <source>
        <dbReference type="ARBA" id="ARBA00022801"/>
    </source>
</evidence>
<dbReference type="Gene3D" id="3.30.40.10">
    <property type="entry name" value="Zinc/RING finger domain, C3HC4 (zinc finger)"/>
    <property type="match status" value="1"/>
</dbReference>
<feature type="domain" description="Reverse transcriptase" evidence="10">
    <location>
        <begin position="1"/>
        <end position="152"/>
    </location>
</feature>
<evidence type="ECO:0000259" key="11">
    <source>
        <dbReference type="PROSITE" id="PS50994"/>
    </source>
</evidence>
<dbReference type="InterPro" id="IPR011011">
    <property type="entry name" value="Znf_FYVE_PHD"/>
</dbReference>
<feature type="compositionally biased region" description="Polar residues" evidence="9">
    <location>
        <begin position="1198"/>
        <end position="1207"/>
    </location>
</feature>
<feature type="compositionally biased region" description="Polar residues" evidence="9">
    <location>
        <begin position="1216"/>
        <end position="1227"/>
    </location>
</feature>
<dbReference type="CDD" id="cd01647">
    <property type="entry name" value="RT_LTR"/>
    <property type="match status" value="1"/>
</dbReference>
<dbReference type="PANTHER" id="PTHR37984">
    <property type="entry name" value="PROTEIN CBG26694"/>
    <property type="match status" value="1"/>
</dbReference>
<feature type="region of interest" description="Disordered" evidence="9">
    <location>
        <begin position="1196"/>
        <end position="1251"/>
    </location>
</feature>
<dbReference type="CDD" id="cd01650">
    <property type="entry name" value="RT_nLTR_like"/>
    <property type="match status" value="1"/>
</dbReference>
<dbReference type="Pfam" id="PF00078">
    <property type="entry name" value="RVT_1"/>
    <property type="match status" value="2"/>
</dbReference>
<evidence type="ECO:0000259" key="10">
    <source>
        <dbReference type="PROSITE" id="PS50878"/>
    </source>
</evidence>
<comment type="caution">
    <text evidence="12">The sequence shown here is derived from an EMBL/GenBank/DDBJ whole genome shotgun (WGS) entry which is preliminary data.</text>
</comment>
<dbReference type="EMBL" id="CAVLGL010000083">
    <property type="protein sequence ID" value="CAK1589305.1"/>
    <property type="molecule type" value="Genomic_DNA"/>
</dbReference>
<dbReference type="GO" id="GO:0003964">
    <property type="term" value="F:RNA-directed DNA polymerase activity"/>
    <property type="evidence" value="ECO:0007669"/>
    <property type="project" value="UniProtKB-KW"/>
</dbReference>
<dbReference type="GO" id="GO:0015074">
    <property type="term" value="P:DNA integration"/>
    <property type="evidence" value="ECO:0007669"/>
    <property type="project" value="InterPro"/>
</dbReference>
<dbReference type="InterPro" id="IPR041373">
    <property type="entry name" value="RT_RNaseH"/>
</dbReference>
<evidence type="ECO:0000256" key="4">
    <source>
        <dbReference type="ARBA" id="ARBA00022722"/>
    </source>
</evidence>
<evidence type="ECO:0000256" key="8">
    <source>
        <dbReference type="SAM" id="Coils"/>
    </source>
</evidence>
<evidence type="ECO:0000256" key="7">
    <source>
        <dbReference type="ARBA" id="ARBA00022918"/>
    </source>
</evidence>
<dbReference type="Gene3D" id="3.30.70.270">
    <property type="match status" value="2"/>
</dbReference>
<dbReference type="Gene3D" id="3.30.70.1820">
    <property type="entry name" value="L1 transposable element, RRM domain"/>
    <property type="match status" value="1"/>
</dbReference>
<dbReference type="InterPro" id="IPR043502">
    <property type="entry name" value="DNA/RNA_pol_sf"/>
</dbReference>
<dbReference type="InterPro" id="IPR013083">
    <property type="entry name" value="Znf_RING/FYVE/PHD"/>
</dbReference>
<protein>
    <recommendedName>
        <fullName evidence="14">Reverse transcriptase</fullName>
    </recommendedName>
</protein>
<keyword evidence="1" id="KW-0645">Protease</keyword>
<dbReference type="GO" id="GO:0042575">
    <property type="term" value="C:DNA polymerase complex"/>
    <property type="evidence" value="ECO:0007669"/>
    <property type="project" value="UniProtKB-ARBA"/>
</dbReference>
<keyword evidence="2" id="KW-0808">Transferase</keyword>
<dbReference type="SUPFAM" id="SSF53098">
    <property type="entry name" value="Ribonuclease H-like"/>
    <property type="match status" value="1"/>
</dbReference>
<dbReference type="FunFam" id="3.30.70.270:FF:000026">
    <property type="entry name" value="Transposon Ty3-G Gag-Pol polyprotein"/>
    <property type="match status" value="1"/>
</dbReference>
<dbReference type="InterPro" id="IPR036397">
    <property type="entry name" value="RNaseH_sf"/>
</dbReference>
<dbReference type="Gene3D" id="3.30.420.10">
    <property type="entry name" value="Ribonuclease H-like superfamily/Ribonuclease H"/>
    <property type="match status" value="1"/>
</dbReference>
<feature type="domain" description="Reverse transcriptase" evidence="10">
    <location>
        <begin position="734"/>
        <end position="1018"/>
    </location>
</feature>
<feature type="compositionally biased region" description="Polar residues" evidence="9">
    <location>
        <begin position="1234"/>
        <end position="1248"/>
    </location>
</feature>
<evidence type="ECO:0000313" key="13">
    <source>
        <dbReference type="Proteomes" id="UP001314205"/>
    </source>
</evidence>
<dbReference type="PROSITE" id="PS50878">
    <property type="entry name" value="RT_POL"/>
    <property type="match status" value="2"/>
</dbReference>
<keyword evidence="4" id="KW-0540">Nuclease</keyword>
<dbReference type="GO" id="GO:0003676">
    <property type="term" value="F:nucleic acid binding"/>
    <property type="evidence" value="ECO:0007669"/>
    <property type="project" value="InterPro"/>
</dbReference>
<evidence type="ECO:0000313" key="12">
    <source>
        <dbReference type="EMBL" id="CAK1589305.1"/>
    </source>
</evidence>
<organism evidence="12 13">
    <name type="scientific">Parnassius mnemosyne</name>
    <name type="common">clouded apollo</name>
    <dbReference type="NCBI Taxonomy" id="213953"/>
    <lineage>
        <taxon>Eukaryota</taxon>
        <taxon>Metazoa</taxon>
        <taxon>Ecdysozoa</taxon>
        <taxon>Arthropoda</taxon>
        <taxon>Hexapoda</taxon>
        <taxon>Insecta</taxon>
        <taxon>Pterygota</taxon>
        <taxon>Neoptera</taxon>
        <taxon>Endopterygota</taxon>
        <taxon>Lepidoptera</taxon>
        <taxon>Glossata</taxon>
        <taxon>Ditrysia</taxon>
        <taxon>Papilionoidea</taxon>
        <taxon>Papilionidae</taxon>
        <taxon>Parnassiinae</taxon>
        <taxon>Parnassini</taxon>
        <taxon>Parnassius</taxon>
        <taxon>Driopa</taxon>
    </lineage>
</organism>
<accession>A0AAV1L2V0</accession>
<evidence type="ECO:0000256" key="5">
    <source>
        <dbReference type="ARBA" id="ARBA00022759"/>
    </source>
</evidence>
<dbReference type="InterPro" id="IPR001584">
    <property type="entry name" value="Integrase_cat-core"/>
</dbReference>
<dbReference type="Gene3D" id="3.10.10.10">
    <property type="entry name" value="HIV Type 1 Reverse Transcriptase, subunit A, domain 1"/>
    <property type="match status" value="1"/>
</dbReference>
<keyword evidence="13" id="KW-1185">Reference proteome</keyword>
<dbReference type="Proteomes" id="UP001314205">
    <property type="component" value="Unassembled WGS sequence"/>
</dbReference>
<evidence type="ECO:0000256" key="9">
    <source>
        <dbReference type="SAM" id="MobiDB-lite"/>
    </source>
</evidence>
<evidence type="ECO:0000256" key="3">
    <source>
        <dbReference type="ARBA" id="ARBA00022695"/>
    </source>
</evidence>
<dbReference type="InterPro" id="IPR043128">
    <property type="entry name" value="Rev_trsase/Diguanyl_cyclase"/>
</dbReference>
<dbReference type="FunFam" id="3.10.20.370:FF:000001">
    <property type="entry name" value="Retrovirus-related Pol polyprotein from transposon 17.6-like protein"/>
    <property type="match status" value="1"/>
</dbReference>
<keyword evidence="5" id="KW-0255">Endonuclease</keyword>
<dbReference type="GO" id="GO:0006508">
    <property type="term" value="P:proteolysis"/>
    <property type="evidence" value="ECO:0007669"/>
    <property type="project" value="UniProtKB-KW"/>
</dbReference>
<dbReference type="Pfam" id="PF17917">
    <property type="entry name" value="RT_RNaseH"/>
    <property type="match status" value="1"/>
</dbReference>
<evidence type="ECO:0000256" key="1">
    <source>
        <dbReference type="ARBA" id="ARBA00022670"/>
    </source>
</evidence>
<dbReference type="SUPFAM" id="SSF57903">
    <property type="entry name" value="FYVE/PHD zinc finger"/>
    <property type="match status" value="1"/>
</dbReference>
<feature type="domain" description="Integrase catalytic" evidence="11">
    <location>
        <begin position="456"/>
        <end position="522"/>
    </location>
</feature>
<keyword evidence="8" id="KW-0175">Coiled coil</keyword>
<sequence length="1505" mass="173625">MVIDYRRLNDITVDDKYPLPNITDIFDKLGKSTYFSTLDLASGYHQIEINESDRQKTAFSTENGHYEFLRMPFGLKTAPATFQRAMDNILRGLQGIHCLVYLDDIIIFSSSLQEHLQKLRTVFDRLRLTNLKIQLDKSEFLRKEVLYVGHVITKDGLKPNDDKIQAVLNYPLPRTTTEIKSFLGLIGYYRSFVKDFAKITQPLTACLKKRNKIVIDQKYIDAFQKCKELLTNAPLLQYPDPDKPYVLTTDASTVALGAVLLQGTIASDKPIAYASRTLSDTETRYSTIERELLDIIWAVKYFRPYLYGRKFTIYTDHRPLVWLYSLKEPNSKLTRWRLRLQEYDFDIVYKNGKQNSNADALSRIKLNAIDSDDSQSLEVNLDPKEQKLQKYLTELTDQIVDLTTENRDDSRTITITDTSATNMQETIAAVLNVCDACRKMKYERKPIKPLLQLTQTQHAPFQEVFMDLFIIESVYYLTLVDAFSKLGQAIEITNRSAPEIVRALIKYFSIYGTPKKITSDPGIQNFKKNNTEPKWKQRIQKRIDNTRKIIGKLISYQTGNRRKKIITLVNQISNENNISHLDPHFPDKITEYIDTQKQKLKAWANRIRRYSERSKRYFQNRTFESNQKWVYRSWESTTTNSCTHGSPSLIECLNFWKNMWSNEVSHNEGEWIRATERKFSNLANMGSISITAEDVYSITRRLHNWKSPGPDGIHNFWLKWITSSHVRLAAQIQEAIECCELPKFLTTGITHLLYKNGNTTEPKNYRPITCLSTVYKLITAILNNKIYKHLENNNILSTAQNGCRKGSRGCKELLLIDTAICRQVFRNRKNMSAAWVDYKKAYDSVPHSWLKRVLEIYKIDDKICKFLSKLMGQWNTILNLPGKWQSSSIDSINIKRGIFQGDSLSPTWFCLALNPLSTVIEESGLGFRFRKENSPISHLLYMDDLKLFTSKESDLLLLLKLIHSFNNDIRMEFGIDKCAVINVNRGKIKDCNNFAITDDLHFSSLSETETYKYLGMAEALGINDKNIKENSKVKFMSRLKKVIKSHLSGGNKIRAYNSWVIPSLLYTFGITRWSQTELDDLDRRVRTLMTTHRMHHPRSSVMRLYLPRKDGGRGLLNIKNLHNRVLNIYGAMASKTKLCAGCLNKITNKDFVICSLCKDIYDTVCANISHQRLMLLEKDKKEKWICSGCRNKERKGDNLNTPIQSRTGPRDRGDSSQEISTPNSDYITQRKKSQLPSNQKVSSPTQPGDESLMLTIRSEIKSSMGKFLNQAIEESSIKMDLRTIKEELSSLKDIKSGLEFLSAEYDRMKKELKTSEEHIKSLSAENSNLHTKVNELSNILVLLEQYSRETNIEVNGVPESKTENLINIAKQICNTVSISTDLIESATCTRVRKMNDSNKRPRAIIIKLPSVKTRDEILAAVTQFNKKNASNKLNTGHLGYIENKSPIFVSEHLAPFFKALHARTRQVAREKQYDFVWIRNGRIFVRKNDQSPAKQIKCYDNLNRL</sequence>
<dbReference type="PROSITE" id="PS50994">
    <property type="entry name" value="INTEGRASE"/>
    <property type="match status" value="1"/>
</dbReference>
<dbReference type="InterPro" id="IPR050951">
    <property type="entry name" value="Retrovirus_Pol_polyprotein"/>
</dbReference>
<keyword evidence="6" id="KW-0378">Hydrolase</keyword>
<dbReference type="PANTHER" id="PTHR37984:SF5">
    <property type="entry name" value="PROTEIN NYNRIN-LIKE"/>
    <property type="match status" value="1"/>
</dbReference>
<keyword evidence="3" id="KW-0548">Nucleotidyltransferase</keyword>
<proteinExistence type="predicted"/>
<name>A0AAV1L2V0_9NEOP</name>
<evidence type="ECO:0008006" key="14">
    <source>
        <dbReference type="Google" id="ProtNLM"/>
    </source>
</evidence>
<dbReference type="GO" id="GO:0008233">
    <property type="term" value="F:peptidase activity"/>
    <property type="evidence" value="ECO:0007669"/>
    <property type="project" value="UniProtKB-KW"/>
</dbReference>